<comment type="caution">
    <text evidence="1">The sequence shown here is derived from an EMBL/GenBank/DDBJ whole genome shotgun (WGS) entry which is preliminary data.</text>
</comment>
<dbReference type="RefSeq" id="WP_046362104.1">
    <property type="nucleotide sequence ID" value="NZ_LAUZ02000016.1"/>
</dbReference>
<dbReference type="OrthoDB" id="4629720at2"/>
<evidence type="ECO:0000313" key="1">
    <source>
        <dbReference type="EMBL" id="KKF02882.1"/>
    </source>
</evidence>
<proteinExistence type="predicted"/>
<name>A0A0M2K0M0_9MYCO</name>
<sequence>MTVRPRGVWRVAADLRILFRVSIMSEDRAMTTSTPEPEINGLYDKLNEARGKAWAEANDAHMRTRRIAEETDSDPSASELIGLAAIEAVIQLTAQVHYLTVATREHTAALERARDSSQQP</sequence>
<organism evidence="1 2">
    <name type="scientific">Mycolicibacterium obuense</name>
    <dbReference type="NCBI Taxonomy" id="1807"/>
    <lineage>
        <taxon>Bacteria</taxon>
        <taxon>Bacillati</taxon>
        <taxon>Actinomycetota</taxon>
        <taxon>Actinomycetes</taxon>
        <taxon>Mycobacteriales</taxon>
        <taxon>Mycobacteriaceae</taxon>
        <taxon>Mycolicibacterium</taxon>
    </lineage>
</organism>
<protein>
    <submittedName>
        <fullName evidence="1">Uncharacterized protein</fullName>
    </submittedName>
</protein>
<reference evidence="1 2" key="1">
    <citation type="journal article" date="2015" name="Genome Announc.">
        <title>Draft Genome Sequence of Mycobacterium obuense Strain UC1, Isolated from Patient Sputum.</title>
        <authorList>
            <person name="Greninger A.L."/>
            <person name="Cunningham G."/>
            <person name="Hsu E.D."/>
            <person name="Yu J.M."/>
            <person name="Chiu C.Y."/>
            <person name="Miller S."/>
        </authorList>
    </citation>
    <scope>NUCLEOTIDE SEQUENCE [LARGE SCALE GENOMIC DNA]</scope>
    <source>
        <strain evidence="1 2">UC1</strain>
    </source>
</reference>
<evidence type="ECO:0000313" key="2">
    <source>
        <dbReference type="Proteomes" id="UP000034150"/>
    </source>
</evidence>
<dbReference type="PATRIC" id="fig|1807.13.peg.1878"/>
<dbReference type="EMBL" id="LAUZ02000016">
    <property type="protein sequence ID" value="KKF02882.1"/>
    <property type="molecule type" value="Genomic_DNA"/>
</dbReference>
<dbReference type="AlphaFoldDB" id="A0A0M2K0M0"/>
<dbReference type="Proteomes" id="UP000034150">
    <property type="component" value="Unassembled WGS sequence"/>
</dbReference>
<gene>
    <name evidence="1" type="ORF">WN67_05795</name>
</gene>
<keyword evidence="2" id="KW-1185">Reference proteome</keyword>
<accession>A0A0M2K0M0</accession>